<dbReference type="GO" id="GO:0005886">
    <property type="term" value="C:plasma membrane"/>
    <property type="evidence" value="ECO:0007669"/>
    <property type="project" value="TreeGrafter"/>
</dbReference>
<dbReference type="PANTHER" id="PTHR30520:SF8">
    <property type="entry name" value="NITRITE TRANSPORTER NIRC"/>
    <property type="match status" value="1"/>
</dbReference>
<evidence type="ECO:0000256" key="3">
    <source>
        <dbReference type="ARBA" id="ARBA00022989"/>
    </source>
</evidence>
<evidence type="ECO:0000313" key="7">
    <source>
        <dbReference type="EMBL" id="KUP93400.1"/>
    </source>
</evidence>
<feature type="transmembrane region" description="Helical" evidence="6">
    <location>
        <begin position="102"/>
        <end position="126"/>
    </location>
</feature>
<sequence>MTFADSVNEFAGAALIKRQKLRSDPLGYLVLSMMAGAYVGLGILLIFSVGQGVEAGIRPVVMGASFGIALILVIFAGSELFTGQTMYMTHGVLTRRTSLRDLGACWGASWLGNLLGAVLLAVFFVYGGGGLVLNIGDTSLLHTVAEKKMHGSGLSLFLNGALCNWLVCLAIWSASRITNEMARMVIIWFCLYAFIAAGFEHSVANMTVFSVALLSDHPDTITTGLALRNLVFVTLGNVFAGVVIMGGGYWIAAGRPLAPSTPARDAAADGPSQPV</sequence>
<name>A0A132C018_9RHOB</name>
<dbReference type="Gene3D" id="1.20.1080.10">
    <property type="entry name" value="Glycerol uptake facilitator protein"/>
    <property type="match status" value="1"/>
</dbReference>
<comment type="caution">
    <text evidence="7">The sequence shown here is derived from an EMBL/GenBank/DDBJ whole genome shotgun (WGS) entry which is preliminary data.</text>
</comment>
<dbReference type="GO" id="GO:0015499">
    <property type="term" value="F:formate transmembrane transporter activity"/>
    <property type="evidence" value="ECO:0007669"/>
    <property type="project" value="TreeGrafter"/>
</dbReference>
<comment type="subcellular location">
    <subcellularLocation>
        <location evidence="1">Membrane</location>
        <topology evidence="1">Multi-pass membrane protein</topology>
    </subcellularLocation>
</comment>
<feature type="transmembrane region" description="Helical" evidence="6">
    <location>
        <begin position="186"/>
        <end position="210"/>
    </location>
</feature>
<keyword evidence="4 6" id="KW-0472">Membrane</keyword>
<dbReference type="PROSITE" id="PS01006">
    <property type="entry name" value="FORMATE_NITRITE_TP_2"/>
    <property type="match status" value="1"/>
</dbReference>
<dbReference type="Pfam" id="PF01226">
    <property type="entry name" value="Form_Nir_trans"/>
    <property type="match status" value="1"/>
</dbReference>
<dbReference type="Proteomes" id="UP000068382">
    <property type="component" value="Unassembled WGS sequence"/>
</dbReference>
<protein>
    <submittedName>
        <fullName evidence="7">Nitrite transporter NirC</fullName>
    </submittedName>
</protein>
<evidence type="ECO:0000256" key="6">
    <source>
        <dbReference type="SAM" id="Phobius"/>
    </source>
</evidence>
<dbReference type="InterPro" id="IPR024002">
    <property type="entry name" value="For/NO2_transpt_CS"/>
</dbReference>
<evidence type="ECO:0000256" key="1">
    <source>
        <dbReference type="ARBA" id="ARBA00004141"/>
    </source>
</evidence>
<evidence type="ECO:0000313" key="8">
    <source>
        <dbReference type="Proteomes" id="UP000068382"/>
    </source>
</evidence>
<dbReference type="PANTHER" id="PTHR30520">
    <property type="entry name" value="FORMATE TRANSPORTER-RELATED"/>
    <property type="match status" value="1"/>
</dbReference>
<dbReference type="EMBL" id="LPUY01000053">
    <property type="protein sequence ID" value="KUP93400.1"/>
    <property type="molecule type" value="Genomic_DNA"/>
</dbReference>
<organism evidence="7 8">
    <name type="scientific">Tritonibacter horizontis</name>
    <dbReference type="NCBI Taxonomy" id="1768241"/>
    <lineage>
        <taxon>Bacteria</taxon>
        <taxon>Pseudomonadati</taxon>
        <taxon>Pseudomonadota</taxon>
        <taxon>Alphaproteobacteria</taxon>
        <taxon>Rhodobacterales</taxon>
        <taxon>Paracoccaceae</taxon>
        <taxon>Tritonibacter</taxon>
    </lineage>
</organism>
<keyword evidence="8" id="KW-1185">Reference proteome</keyword>
<feature type="transmembrane region" description="Helical" evidence="6">
    <location>
        <begin position="230"/>
        <end position="252"/>
    </location>
</feature>
<keyword evidence="2 6" id="KW-0812">Transmembrane</keyword>
<dbReference type="AlphaFoldDB" id="A0A132C018"/>
<dbReference type="OrthoDB" id="9786493at2"/>
<dbReference type="InterPro" id="IPR023271">
    <property type="entry name" value="Aquaporin-like"/>
</dbReference>
<feature type="transmembrane region" description="Helical" evidence="6">
    <location>
        <begin position="26"/>
        <end position="48"/>
    </location>
</feature>
<evidence type="ECO:0000256" key="4">
    <source>
        <dbReference type="ARBA" id="ARBA00023136"/>
    </source>
</evidence>
<dbReference type="InterPro" id="IPR000292">
    <property type="entry name" value="For/NO2_transpt"/>
</dbReference>
<comment type="similarity">
    <text evidence="5">Belongs to the FNT transporter (TC 1.A.16) family.</text>
</comment>
<feature type="transmembrane region" description="Helical" evidence="6">
    <location>
        <begin position="60"/>
        <end position="81"/>
    </location>
</feature>
<accession>A0A132C018</accession>
<feature type="transmembrane region" description="Helical" evidence="6">
    <location>
        <begin position="156"/>
        <end position="174"/>
    </location>
</feature>
<proteinExistence type="inferred from homology"/>
<dbReference type="PATRIC" id="fig|1768241.3.peg.1828"/>
<dbReference type="RefSeq" id="WP_068242133.1">
    <property type="nucleotide sequence ID" value="NZ_LPUY01000053.1"/>
</dbReference>
<keyword evidence="3 6" id="KW-1133">Transmembrane helix</keyword>
<evidence type="ECO:0000256" key="5">
    <source>
        <dbReference type="ARBA" id="ARBA00049660"/>
    </source>
</evidence>
<evidence type="ECO:0000256" key="2">
    <source>
        <dbReference type="ARBA" id="ARBA00022692"/>
    </source>
</evidence>
<reference evidence="7 8" key="1">
    <citation type="submission" date="2015-12" db="EMBL/GenBank/DDBJ databases">
        <title>Genome sequence of the marine Rhodobacteraceae strain O3.65, Candidatus Tritonibacter horizontis.</title>
        <authorList>
            <person name="Poehlein A."/>
            <person name="Giebel H.A."/>
            <person name="Voget S."/>
            <person name="Brinkhoff T."/>
        </authorList>
    </citation>
    <scope>NUCLEOTIDE SEQUENCE [LARGE SCALE GENOMIC DNA]</scope>
    <source>
        <strain evidence="7 8">O3.65</strain>
    </source>
</reference>
<gene>
    <name evidence="7" type="primary">nirC</name>
    <name evidence="7" type="ORF">TRIHO_17410</name>
</gene>